<dbReference type="RefSeq" id="WP_215788705.1">
    <property type="nucleotide sequence ID" value="NZ_JAHKKG010000005.1"/>
</dbReference>
<dbReference type="Pfam" id="PF00326">
    <property type="entry name" value="Peptidase_S9"/>
    <property type="match status" value="1"/>
</dbReference>
<evidence type="ECO:0000256" key="1">
    <source>
        <dbReference type="ARBA" id="ARBA00008645"/>
    </source>
</evidence>
<sequence>MDAGWKQLLGPWPSRVELDAETVESVDCGSYTREKVVYSVGAAERVPAYVCVPKSLTGPAPAVFCHHQHAGQFGLGKSEVVGLAGHPDQAYAAELAERGFVTIAPDALGFEERNWSPDGESNVSWWELSTRLVRGETLLAQCLHDISTAIDYLVARPEVDGSRVGFLGHSYGGRMALWAPATDTRIRASVSNCGCIPFRLSATPDTGLQAETVVPGFTAAGYDLEDVVASYPPSTALLISATSDDKWSRGAAELAAAGGELAAYEGRHVFTAPMRAHAYAFLARHLA</sequence>
<dbReference type="InterPro" id="IPR050261">
    <property type="entry name" value="FrsA_esterase"/>
</dbReference>
<gene>
    <name evidence="3" type="ORF">KOI35_18560</name>
</gene>
<dbReference type="SUPFAM" id="SSF53474">
    <property type="entry name" value="alpha/beta-Hydrolases"/>
    <property type="match status" value="1"/>
</dbReference>
<evidence type="ECO:0000259" key="2">
    <source>
        <dbReference type="Pfam" id="PF00326"/>
    </source>
</evidence>
<protein>
    <submittedName>
        <fullName evidence="3">Prolyl oligopeptidase family serine peptidase</fullName>
    </submittedName>
</protein>
<accession>A0ABS5YPY4</accession>
<name>A0ABS5YPY4_9ACTN</name>
<reference evidence="3 4" key="1">
    <citation type="submission" date="2021-06" db="EMBL/GenBank/DDBJ databases">
        <title>Actinoplanes lichenicola sp. nov., and Actinoplanes ovalisporus sp. nov., isolated from lichen in Thailand.</title>
        <authorList>
            <person name="Saeng-In P."/>
            <person name="Kanchanasin P."/>
            <person name="Yuki M."/>
            <person name="Kudo T."/>
            <person name="Ohkuma M."/>
            <person name="Phongsopitanun W."/>
            <person name="Tanasupawat S."/>
        </authorList>
    </citation>
    <scope>NUCLEOTIDE SEQUENCE [LARGE SCALE GENOMIC DNA]</scope>
    <source>
        <strain evidence="3 4">NBRC 110975</strain>
    </source>
</reference>
<evidence type="ECO:0000313" key="4">
    <source>
        <dbReference type="Proteomes" id="UP001519654"/>
    </source>
</evidence>
<proteinExistence type="inferred from homology"/>
<comment type="similarity">
    <text evidence="1">Belongs to the AB hydrolase superfamily.</text>
</comment>
<dbReference type="EMBL" id="JAHKKG010000005">
    <property type="protein sequence ID" value="MBU2665514.1"/>
    <property type="molecule type" value="Genomic_DNA"/>
</dbReference>
<dbReference type="InterPro" id="IPR029058">
    <property type="entry name" value="AB_hydrolase_fold"/>
</dbReference>
<comment type="caution">
    <text evidence="3">The sequence shown here is derived from an EMBL/GenBank/DDBJ whole genome shotgun (WGS) entry which is preliminary data.</text>
</comment>
<dbReference type="PANTHER" id="PTHR22946">
    <property type="entry name" value="DIENELACTONE HYDROLASE DOMAIN-CONTAINING PROTEIN-RELATED"/>
    <property type="match status" value="1"/>
</dbReference>
<evidence type="ECO:0000313" key="3">
    <source>
        <dbReference type="EMBL" id="MBU2665514.1"/>
    </source>
</evidence>
<keyword evidence="4" id="KW-1185">Reference proteome</keyword>
<organism evidence="3 4">
    <name type="scientific">Paractinoplanes bogorensis</name>
    <dbReference type="NCBI Taxonomy" id="1610840"/>
    <lineage>
        <taxon>Bacteria</taxon>
        <taxon>Bacillati</taxon>
        <taxon>Actinomycetota</taxon>
        <taxon>Actinomycetes</taxon>
        <taxon>Micromonosporales</taxon>
        <taxon>Micromonosporaceae</taxon>
        <taxon>Paractinoplanes</taxon>
    </lineage>
</organism>
<dbReference type="Gene3D" id="3.40.50.1820">
    <property type="entry name" value="alpha/beta hydrolase"/>
    <property type="match status" value="1"/>
</dbReference>
<feature type="domain" description="Peptidase S9 prolyl oligopeptidase catalytic" evidence="2">
    <location>
        <begin position="141"/>
        <end position="203"/>
    </location>
</feature>
<dbReference type="InterPro" id="IPR001375">
    <property type="entry name" value="Peptidase_S9_cat"/>
</dbReference>
<dbReference type="Proteomes" id="UP001519654">
    <property type="component" value="Unassembled WGS sequence"/>
</dbReference>